<dbReference type="SUPFAM" id="SSF46626">
    <property type="entry name" value="Cytochrome c"/>
    <property type="match status" value="1"/>
</dbReference>
<evidence type="ECO:0000313" key="7">
    <source>
        <dbReference type="Proteomes" id="UP000321083"/>
    </source>
</evidence>
<keyword evidence="2 4" id="KW-0479">Metal-binding</keyword>
<dbReference type="PROSITE" id="PS51007">
    <property type="entry name" value="CYTC"/>
    <property type="match status" value="1"/>
</dbReference>
<dbReference type="Gene3D" id="1.25.10.10">
    <property type="entry name" value="Leucine-rich Repeat Variant"/>
    <property type="match status" value="1"/>
</dbReference>
<dbReference type="InterPro" id="IPR036909">
    <property type="entry name" value="Cyt_c-like_dom_sf"/>
</dbReference>
<dbReference type="Gene3D" id="1.10.760.10">
    <property type="entry name" value="Cytochrome c-like domain"/>
    <property type="match status" value="1"/>
</dbReference>
<dbReference type="GO" id="GO:0020037">
    <property type="term" value="F:heme binding"/>
    <property type="evidence" value="ECO:0007669"/>
    <property type="project" value="InterPro"/>
</dbReference>
<dbReference type="AlphaFoldDB" id="A0A5C6M4D7"/>
<dbReference type="EMBL" id="SRHE01000431">
    <property type="protein sequence ID" value="TWW08979.1"/>
    <property type="molecule type" value="Genomic_DNA"/>
</dbReference>
<comment type="caution">
    <text evidence="6">The sequence shown here is derived from an EMBL/GenBank/DDBJ whole genome shotgun (WGS) entry which is preliminary data.</text>
</comment>
<dbReference type="InterPro" id="IPR016024">
    <property type="entry name" value="ARM-type_fold"/>
</dbReference>
<evidence type="ECO:0000256" key="1">
    <source>
        <dbReference type="ARBA" id="ARBA00022617"/>
    </source>
</evidence>
<organism evidence="6 7">
    <name type="scientific">Planctomyces bekefii</name>
    <dbReference type="NCBI Taxonomy" id="1653850"/>
    <lineage>
        <taxon>Bacteria</taxon>
        <taxon>Pseudomonadati</taxon>
        <taxon>Planctomycetota</taxon>
        <taxon>Planctomycetia</taxon>
        <taxon>Planctomycetales</taxon>
        <taxon>Planctomycetaceae</taxon>
        <taxon>Planctomyces</taxon>
    </lineage>
</organism>
<proteinExistence type="predicted"/>
<evidence type="ECO:0000259" key="5">
    <source>
        <dbReference type="PROSITE" id="PS51007"/>
    </source>
</evidence>
<dbReference type="InterPro" id="IPR011989">
    <property type="entry name" value="ARM-like"/>
</dbReference>
<protein>
    <recommendedName>
        <fullName evidence="5">Cytochrome c domain-containing protein</fullName>
    </recommendedName>
</protein>
<dbReference type="GO" id="GO:0046872">
    <property type="term" value="F:metal ion binding"/>
    <property type="evidence" value="ECO:0007669"/>
    <property type="project" value="UniProtKB-KW"/>
</dbReference>
<name>A0A5C6M4D7_9PLAN</name>
<dbReference type="PANTHER" id="PTHR33546:SF1">
    <property type="entry name" value="LARGE, MULTIFUNCTIONAL SECRETED PROTEIN"/>
    <property type="match status" value="1"/>
</dbReference>
<evidence type="ECO:0000313" key="6">
    <source>
        <dbReference type="EMBL" id="TWW08979.1"/>
    </source>
</evidence>
<evidence type="ECO:0000256" key="3">
    <source>
        <dbReference type="ARBA" id="ARBA00023004"/>
    </source>
</evidence>
<keyword evidence="1 4" id="KW-0349">Heme</keyword>
<dbReference type="GO" id="GO:0009055">
    <property type="term" value="F:electron transfer activity"/>
    <property type="evidence" value="ECO:0007669"/>
    <property type="project" value="InterPro"/>
</dbReference>
<dbReference type="InterPro" id="IPR013427">
    <property type="entry name" value="Haem-bd_dom_put"/>
</dbReference>
<dbReference type="Proteomes" id="UP000321083">
    <property type="component" value="Unassembled WGS sequence"/>
</dbReference>
<keyword evidence="7" id="KW-1185">Reference proteome</keyword>
<reference evidence="6 7" key="1">
    <citation type="submission" date="2019-08" db="EMBL/GenBank/DDBJ databases">
        <title>100 year-old enigma solved: identification of Planctomyces bekefii, the type genus and species of the phylum Planctomycetes.</title>
        <authorList>
            <person name="Svetlana D.N."/>
            <person name="Overmann J."/>
        </authorList>
    </citation>
    <scope>NUCLEOTIDE SEQUENCE [LARGE SCALE GENOMIC DNA]</scope>
    <source>
        <strain evidence="6">Phe10_nw2017</strain>
    </source>
</reference>
<feature type="non-terminal residue" evidence="6">
    <location>
        <position position="1"/>
    </location>
</feature>
<dbReference type="NCBIfam" id="TIGR02603">
    <property type="entry name" value="CxxCH_TIGR02603"/>
    <property type="match status" value="1"/>
</dbReference>
<sequence length="665" mass="73702">QRMRAIEILVELYGGLDVATGLRLAAAEDAEVRARAAWALGRTRPESPELSGLQRLLKDEEASVRRAALEAFSTATAVPVLNFLSLQLPSVLGDSDRLVRLSAAQLVPRLNAGQRSQLESGLGDVRGRLWFYLGLLQRSGEQSSAAARVAVQVLVDPASGLELRREAVRVLQLSLGDTGPLKDRPVMYDSYGPRKSLESLERDLNPLLPRLASVFPTGDLVLDRELIRVFAMVAPPNREIFDRLLGQLTDESLPQDDIHCLAALSRLELERSQEESGRCARALIGIDVKLKRLGMKQDTNWDDRMGELYAQLCQVDPALPSLLVQQPGFGLPGHVLYLGRVPASVVPQAIDNVLATIAADPEYQWTSEIVFLIGESGRADHEQILRAQLDNLSVRDAVLTVLSEQPVAADRALYLSGLESPQLNAVEACVKALQKLPRGREAAEQWSLLACARRLIGDKREFALRESVMRMLQNNNEQTLKFEFGAAGYRLQPESMQLWQEWLERRYPDYRPTSLSEQATALLKSLETVPWETGDAERGRVLFERLGCAKCHGGRRSLGPDLTGVSKRFSRADLFASIVDPNRDISNRYQTTAIETATGKVLTGLIVYESVDGLLLRDAEHRTYRVEASEIAGRHQQRNSLMPEGLLRNTGPQDLADLNSYLQGL</sequence>
<dbReference type="PANTHER" id="PTHR33546">
    <property type="entry name" value="LARGE, MULTIFUNCTIONAL SECRETED PROTEIN-RELATED"/>
    <property type="match status" value="1"/>
</dbReference>
<dbReference type="InterPro" id="IPR009056">
    <property type="entry name" value="Cyt_c-like_dom"/>
</dbReference>
<accession>A0A5C6M4D7</accession>
<keyword evidence="3 4" id="KW-0408">Iron</keyword>
<evidence type="ECO:0000256" key="2">
    <source>
        <dbReference type="ARBA" id="ARBA00022723"/>
    </source>
</evidence>
<reference evidence="6 7" key="2">
    <citation type="submission" date="2019-08" db="EMBL/GenBank/DDBJ databases">
        <authorList>
            <person name="Henke P."/>
        </authorList>
    </citation>
    <scope>NUCLEOTIDE SEQUENCE [LARGE SCALE GENOMIC DNA]</scope>
    <source>
        <strain evidence="6">Phe10_nw2017</strain>
    </source>
</reference>
<evidence type="ECO:0000256" key="4">
    <source>
        <dbReference type="PROSITE-ProRule" id="PRU00433"/>
    </source>
</evidence>
<dbReference type="SUPFAM" id="SSF48371">
    <property type="entry name" value="ARM repeat"/>
    <property type="match status" value="2"/>
</dbReference>
<feature type="domain" description="Cytochrome c" evidence="5">
    <location>
        <begin position="534"/>
        <end position="665"/>
    </location>
</feature>
<gene>
    <name evidence="6" type="ORF">E3A20_18930</name>
</gene>